<feature type="domain" description="NmrA-like" evidence="3">
    <location>
        <begin position="12"/>
        <end position="241"/>
    </location>
</feature>
<proteinExistence type="predicted"/>
<dbReference type="PANTHER" id="PTHR47706:SF9">
    <property type="entry name" value="NMRA-LIKE DOMAIN-CONTAINING PROTEIN-RELATED"/>
    <property type="match status" value="1"/>
</dbReference>
<evidence type="ECO:0000256" key="1">
    <source>
        <dbReference type="ARBA" id="ARBA00022857"/>
    </source>
</evidence>
<keyword evidence="1" id="KW-0521">NADP</keyword>
<dbReference type="RefSeq" id="XP_007779887.1">
    <property type="nucleotide sequence ID" value="XM_007781697.1"/>
</dbReference>
<keyword evidence="2" id="KW-0560">Oxidoreductase</keyword>
<evidence type="ECO:0000313" key="4">
    <source>
        <dbReference type="EMBL" id="EON64570.1"/>
    </source>
</evidence>
<name>R7YRP0_CONA1</name>
<dbReference type="GO" id="GO:0016491">
    <property type="term" value="F:oxidoreductase activity"/>
    <property type="evidence" value="ECO:0007669"/>
    <property type="project" value="UniProtKB-KW"/>
</dbReference>
<gene>
    <name evidence="4" type="ORF">W97_03803</name>
</gene>
<evidence type="ECO:0000313" key="5">
    <source>
        <dbReference type="Proteomes" id="UP000016924"/>
    </source>
</evidence>
<dbReference type="OMA" id="EDSIGPW"/>
<protein>
    <recommendedName>
        <fullName evidence="3">NmrA-like domain-containing protein</fullName>
    </recommendedName>
</protein>
<organism evidence="4 5">
    <name type="scientific">Coniosporium apollinis (strain CBS 100218)</name>
    <name type="common">Rock-inhabiting black yeast</name>
    <dbReference type="NCBI Taxonomy" id="1168221"/>
    <lineage>
        <taxon>Eukaryota</taxon>
        <taxon>Fungi</taxon>
        <taxon>Dikarya</taxon>
        <taxon>Ascomycota</taxon>
        <taxon>Pezizomycotina</taxon>
        <taxon>Dothideomycetes</taxon>
        <taxon>Dothideomycetes incertae sedis</taxon>
        <taxon>Coniosporium</taxon>
    </lineage>
</organism>
<dbReference type="eggNOG" id="ENOG502S12R">
    <property type="taxonomic scope" value="Eukaryota"/>
</dbReference>
<dbReference type="Gene3D" id="3.90.25.10">
    <property type="entry name" value="UDP-galactose 4-epimerase, domain 1"/>
    <property type="match status" value="1"/>
</dbReference>
<accession>R7YRP0</accession>
<dbReference type="InterPro" id="IPR036291">
    <property type="entry name" value="NAD(P)-bd_dom_sf"/>
</dbReference>
<dbReference type="InterPro" id="IPR008030">
    <property type="entry name" value="NmrA-like"/>
</dbReference>
<dbReference type="GeneID" id="19901114"/>
<dbReference type="OrthoDB" id="9974981at2759"/>
<evidence type="ECO:0000259" key="3">
    <source>
        <dbReference type="Pfam" id="PF05368"/>
    </source>
</evidence>
<dbReference type="Proteomes" id="UP000016924">
    <property type="component" value="Unassembled WGS sequence"/>
</dbReference>
<dbReference type="EMBL" id="JH767569">
    <property type="protein sequence ID" value="EON64570.1"/>
    <property type="molecule type" value="Genomic_DNA"/>
</dbReference>
<dbReference type="AlphaFoldDB" id="R7YRP0"/>
<dbReference type="PANTHER" id="PTHR47706">
    <property type="entry name" value="NMRA-LIKE FAMILY PROTEIN"/>
    <property type="match status" value="1"/>
</dbReference>
<evidence type="ECO:0000256" key="2">
    <source>
        <dbReference type="ARBA" id="ARBA00023002"/>
    </source>
</evidence>
<dbReference type="InterPro" id="IPR051609">
    <property type="entry name" value="NmrA/Isoflavone_reductase-like"/>
</dbReference>
<dbReference type="Gene3D" id="3.40.50.720">
    <property type="entry name" value="NAD(P)-binding Rossmann-like Domain"/>
    <property type="match status" value="1"/>
</dbReference>
<dbReference type="STRING" id="1168221.R7YRP0"/>
<dbReference type="Pfam" id="PF05368">
    <property type="entry name" value="NmrA"/>
    <property type="match status" value="1"/>
</dbReference>
<dbReference type="HOGENOM" id="CLU_058266_0_0_1"/>
<sequence>MAEQSPKPHLPTVAILGATGHLGQHITSALLSPSTRPLFSQVVLLSRHQPSSPQLSQWQDPASATLRTYTETNLAACLAGVDVLINAIGPSGHDFKDGLLRALPDSPVKLYLPSEFGVDHYVHDFPHPEWDHKRAHFALARRLVPDVKICRVFIGLFLEDSVGPWFGFDTRRGWYESVGPKGTPVSFTALGDVGRAVARLAGLKPKDVPEEVHIAGDTVSMAGIAEVMGEAGAGKIVVTEVDLGAFKKKTVEEGGTEDPSQYLRFLMGEGKIDHSDGGIGNDNELVNPGEKYWRWRTVSDLARETGGRPWEDAEWPPK</sequence>
<reference evidence="5" key="1">
    <citation type="submission" date="2012-06" db="EMBL/GenBank/DDBJ databases">
        <title>The genome sequence of Coniosporium apollinis CBS 100218.</title>
        <authorList>
            <consortium name="The Broad Institute Genome Sequencing Platform"/>
            <person name="Cuomo C."/>
            <person name="Gorbushina A."/>
            <person name="Noack S."/>
            <person name="Walker B."/>
            <person name="Young S.K."/>
            <person name="Zeng Q."/>
            <person name="Gargeya S."/>
            <person name="Fitzgerald M."/>
            <person name="Haas B."/>
            <person name="Abouelleil A."/>
            <person name="Alvarado L."/>
            <person name="Arachchi H.M."/>
            <person name="Berlin A.M."/>
            <person name="Chapman S.B."/>
            <person name="Goldberg J."/>
            <person name="Griggs A."/>
            <person name="Gujja S."/>
            <person name="Hansen M."/>
            <person name="Howarth C."/>
            <person name="Imamovic A."/>
            <person name="Larimer J."/>
            <person name="McCowan C."/>
            <person name="Montmayeur A."/>
            <person name="Murphy C."/>
            <person name="Neiman D."/>
            <person name="Pearson M."/>
            <person name="Priest M."/>
            <person name="Roberts A."/>
            <person name="Saif S."/>
            <person name="Shea T."/>
            <person name="Sisk P."/>
            <person name="Sykes S."/>
            <person name="Wortman J."/>
            <person name="Nusbaum C."/>
            <person name="Birren B."/>
        </authorList>
    </citation>
    <scope>NUCLEOTIDE SEQUENCE [LARGE SCALE GENOMIC DNA]</scope>
    <source>
        <strain evidence="5">CBS 100218</strain>
    </source>
</reference>
<dbReference type="SUPFAM" id="SSF51735">
    <property type="entry name" value="NAD(P)-binding Rossmann-fold domains"/>
    <property type="match status" value="1"/>
</dbReference>
<keyword evidence="5" id="KW-1185">Reference proteome</keyword>